<dbReference type="Proteomes" id="UP000319976">
    <property type="component" value="Chromosome"/>
</dbReference>
<proteinExistence type="predicted"/>
<accession>A0A517T605</accession>
<reference evidence="1 2" key="1">
    <citation type="submission" date="2019-02" db="EMBL/GenBank/DDBJ databases">
        <title>Deep-cultivation of Planctomycetes and their phenomic and genomic characterization uncovers novel biology.</title>
        <authorList>
            <person name="Wiegand S."/>
            <person name="Jogler M."/>
            <person name="Boedeker C."/>
            <person name="Pinto D."/>
            <person name="Vollmers J."/>
            <person name="Rivas-Marin E."/>
            <person name="Kohn T."/>
            <person name="Peeters S.H."/>
            <person name="Heuer A."/>
            <person name="Rast P."/>
            <person name="Oberbeckmann S."/>
            <person name="Bunk B."/>
            <person name="Jeske O."/>
            <person name="Meyerdierks A."/>
            <person name="Storesund J.E."/>
            <person name="Kallscheuer N."/>
            <person name="Luecker S."/>
            <person name="Lage O.M."/>
            <person name="Pohl T."/>
            <person name="Merkel B.J."/>
            <person name="Hornburger P."/>
            <person name="Mueller R.-W."/>
            <person name="Bruemmer F."/>
            <person name="Labrenz M."/>
            <person name="Spormann A.M."/>
            <person name="Op den Camp H."/>
            <person name="Overmann J."/>
            <person name="Amann R."/>
            <person name="Jetten M.S.M."/>
            <person name="Mascher T."/>
            <person name="Medema M.H."/>
            <person name="Devos D.P."/>
            <person name="Kaster A.-K."/>
            <person name="Ovreas L."/>
            <person name="Rohde M."/>
            <person name="Galperin M.Y."/>
            <person name="Jogler C."/>
        </authorList>
    </citation>
    <scope>NUCLEOTIDE SEQUENCE [LARGE SCALE GENOMIC DNA]</scope>
    <source>
        <strain evidence="1 2">V22</strain>
    </source>
</reference>
<protein>
    <submittedName>
        <fullName evidence="1">Uncharacterized protein</fullName>
    </submittedName>
</protein>
<keyword evidence="2" id="KW-1185">Reference proteome</keyword>
<gene>
    <name evidence="1" type="ORF">V22_10160</name>
</gene>
<name>A0A517T605_9PLAN</name>
<evidence type="ECO:0000313" key="1">
    <source>
        <dbReference type="EMBL" id="QDT63791.1"/>
    </source>
</evidence>
<sequence>MRKDTLWFVPDMQMIHDTSHLVGPEGMAVDELLTELFFCKIIILGDIDKFNVLCLEKVDALGFTLDLRTALHYLKEDAAFEQQVNSTYEYYRIDLRREGGLLVLSDQFSSSGNKLSMDFFRFEKRVHQCCSDLYKMLIAFYPNLLERKDVDRLRKMFVP</sequence>
<dbReference type="KEGG" id="chya:V22_10160"/>
<dbReference type="RefSeq" id="WP_145260376.1">
    <property type="nucleotide sequence ID" value="NZ_CP036316.1"/>
</dbReference>
<dbReference type="EMBL" id="CP036316">
    <property type="protein sequence ID" value="QDT63791.1"/>
    <property type="molecule type" value="Genomic_DNA"/>
</dbReference>
<dbReference type="AlphaFoldDB" id="A0A517T605"/>
<evidence type="ECO:0000313" key="2">
    <source>
        <dbReference type="Proteomes" id="UP000319976"/>
    </source>
</evidence>
<organism evidence="1 2">
    <name type="scientific">Calycomorphotria hydatis</name>
    <dbReference type="NCBI Taxonomy" id="2528027"/>
    <lineage>
        <taxon>Bacteria</taxon>
        <taxon>Pseudomonadati</taxon>
        <taxon>Planctomycetota</taxon>
        <taxon>Planctomycetia</taxon>
        <taxon>Planctomycetales</taxon>
        <taxon>Planctomycetaceae</taxon>
        <taxon>Calycomorphotria</taxon>
    </lineage>
</organism>